<gene>
    <name evidence="4" type="ORF">MEUPH1_LOCUS16715</name>
</gene>
<evidence type="ECO:0000313" key="4">
    <source>
        <dbReference type="EMBL" id="CAI6361545.1"/>
    </source>
</evidence>
<evidence type="ECO:0000256" key="1">
    <source>
        <dbReference type="ARBA" id="ARBA00022441"/>
    </source>
</evidence>
<proteinExistence type="predicted"/>
<evidence type="ECO:0000256" key="2">
    <source>
        <dbReference type="ARBA" id="ARBA00022737"/>
    </source>
</evidence>
<organism evidence="4 5">
    <name type="scientific">Macrosiphum euphorbiae</name>
    <name type="common">potato aphid</name>
    <dbReference type="NCBI Taxonomy" id="13131"/>
    <lineage>
        <taxon>Eukaryota</taxon>
        <taxon>Metazoa</taxon>
        <taxon>Ecdysozoa</taxon>
        <taxon>Arthropoda</taxon>
        <taxon>Hexapoda</taxon>
        <taxon>Insecta</taxon>
        <taxon>Pterygota</taxon>
        <taxon>Neoptera</taxon>
        <taxon>Paraneoptera</taxon>
        <taxon>Hemiptera</taxon>
        <taxon>Sternorrhyncha</taxon>
        <taxon>Aphidomorpha</taxon>
        <taxon>Aphidoidea</taxon>
        <taxon>Aphididae</taxon>
        <taxon>Macrosiphini</taxon>
        <taxon>Macrosiphum</taxon>
    </lineage>
</organism>
<evidence type="ECO:0000313" key="5">
    <source>
        <dbReference type="Proteomes" id="UP001160148"/>
    </source>
</evidence>
<keyword evidence="5" id="KW-1185">Reference proteome</keyword>
<reference evidence="4 5" key="1">
    <citation type="submission" date="2023-01" db="EMBL/GenBank/DDBJ databases">
        <authorList>
            <person name="Whitehead M."/>
        </authorList>
    </citation>
    <scope>NUCLEOTIDE SEQUENCE [LARGE SCALE GENOMIC DNA]</scope>
</reference>
<dbReference type="PANTHER" id="PTHR24412">
    <property type="entry name" value="KELCH PROTEIN"/>
    <property type="match status" value="1"/>
</dbReference>
<accession>A0AAV0WZT0</accession>
<dbReference type="AlphaFoldDB" id="A0AAV0WZT0"/>
<sequence>MPKQFLAVMKYEFISLSHEEVIQLISCSDLTVPFEENVFESVINWLKHELGCRKQFLPELMEHVRLPLTSKAYESESIRQCSRRVSSKKPPTNYKTASF</sequence>
<dbReference type="EMBL" id="CARXXK010000003">
    <property type="protein sequence ID" value="CAI6361545.1"/>
    <property type="molecule type" value="Genomic_DNA"/>
</dbReference>
<keyword evidence="1" id="KW-0880">Kelch repeat</keyword>
<protein>
    <recommendedName>
        <fullName evidence="3">BACK domain-containing protein</fullName>
    </recommendedName>
</protein>
<dbReference type="Pfam" id="PF07707">
    <property type="entry name" value="BACK"/>
    <property type="match status" value="1"/>
</dbReference>
<dbReference type="Gene3D" id="1.25.40.420">
    <property type="match status" value="1"/>
</dbReference>
<evidence type="ECO:0000259" key="3">
    <source>
        <dbReference type="SMART" id="SM00875"/>
    </source>
</evidence>
<dbReference type="Proteomes" id="UP001160148">
    <property type="component" value="Unassembled WGS sequence"/>
</dbReference>
<dbReference type="SMART" id="SM00875">
    <property type="entry name" value="BACK"/>
    <property type="match status" value="1"/>
</dbReference>
<comment type="caution">
    <text evidence="4">The sequence shown here is derived from an EMBL/GenBank/DDBJ whole genome shotgun (WGS) entry which is preliminary data.</text>
</comment>
<feature type="domain" description="BACK" evidence="3">
    <location>
        <begin position="1"/>
        <end position="79"/>
    </location>
</feature>
<dbReference type="PANTHER" id="PTHR24412:SF441">
    <property type="entry name" value="KELCH-LIKE PROTEIN 28"/>
    <property type="match status" value="1"/>
</dbReference>
<keyword evidence="2" id="KW-0677">Repeat</keyword>
<dbReference type="InterPro" id="IPR011705">
    <property type="entry name" value="BACK"/>
</dbReference>
<name>A0AAV0WZT0_9HEMI</name>